<evidence type="ECO:0000313" key="3">
    <source>
        <dbReference type="EMBL" id="RHL27044.1"/>
    </source>
</evidence>
<keyword evidence="1" id="KW-1133">Transmembrane helix</keyword>
<evidence type="ECO:0000313" key="4">
    <source>
        <dbReference type="Proteomes" id="UP000283297"/>
    </source>
</evidence>
<feature type="transmembrane region" description="Helical" evidence="1">
    <location>
        <begin position="131"/>
        <end position="149"/>
    </location>
</feature>
<dbReference type="AlphaFoldDB" id="A0A415JSM0"/>
<keyword evidence="1" id="KW-0812">Transmembrane</keyword>
<dbReference type="InterPro" id="IPR053150">
    <property type="entry name" value="Teicoplanin_resist-assoc"/>
</dbReference>
<dbReference type="EMBL" id="QRON01000009">
    <property type="protein sequence ID" value="RHL27044.1"/>
    <property type="molecule type" value="Genomic_DNA"/>
</dbReference>
<dbReference type="PANTHER" id="PTHR36834:SF1">
    <property type="entry name" value="INTEGRAL MEMBRANE PROTEIN"/>
    <property type="match status" value="1"/>
</dbReference>
<dbReference type="Proteomes" id="UP000283297">
    <property type="component" value="Unassembled WGS sequence"/>
</dbReference>
<name>A0A415JSM0_9FIRM</name>
<accession>A0A415JSM0</accession>
<reference evidence="3 4" key="1">
    <citation type="submission" date="2018-08" db="EMBL/GenBank/DDBJ databases">
        <title>A genome reference for cultivated species of the human gut microbiota.</title>
        <authorList>
            <person name="Zou Y."/>
            <person name="Xue W."/>
            <person name="Luo G."/>
        </authorList>
    </citation>
    <scope>NUCLEOTIDE SEQUENCE [LARGE SCALE GENOMIC DNA]</scope>
    <source>
        <strain evidence="3 4">AF38-24</strain>
    </source>
</reference>
<dbReference type="Pfam" id="PF04892">
    <property type="entry name" value="VanZ"/>
    <property type="match status" value="1"/>
</dbReference>
<evidence type="ECO:0000259" key="2">
    <source>
        <dbReference type="Pfam" id="PF04892"/>
    </source>
</evidence>
<feature type="transmembrane region" description="Helical" evidence="1">
    <location>
        <begin position="169"/>
        <end position="189"/>
    </location>
</feature>
<evidence type="ECO:0000256" key="1">
    <source>
        <dbReference type="SAM" id="Phobius"/>
    </source>
</evidence>
<sequence length="213" mass="24561">MILTNSSLHNCQKGYASVNEKRMNMLIDFDGLTIIIGIVIYILICIFIHKKYKKEKIYYVFSTIMFCYFMCIAKLTLFPIVMIGLPANIKESINIIPFHNGINRTDILNLIMTIPLGIGIPFITKINNIKKILLLGLCFGLGIETIQYLETFLTKGFSHRIIDINDVIFNFTGTVIGFFVLYVFSRLFIKMKEENLNAFWKHVYKTCDSVSIK</sequence>
<feature type="transmembrane region" description="Helical" evidence="1">
    <location>
        <begin position="60"/>
        <end position="87"/>
    </location>
</feature>
<dbReference type="InterPro" id="IPR006976">
    <property type="entry name" value="VanZ-like"/>
</dbReference>
<feature type="domain" description="VanZ-like" evidence="2">
    <location>
        <begin position="66"/>
        <end position="184"/>
    </location>
</feature>
<keyword evidence="1" id="KW-0472">Membrane</keyword>
<feature type="transmembrane region" description="Helical" evidence="1">
    <location>
        <begin position="107"/>
        <end position="124"/>
    </location>
</feature>
<feature type="transmembrane region" description="Helical" evidence="1">
    <location>
        <begin position="31"/>
        <end position="48"/>
    </location>
</feature>
<comment type="caution">
    <text evidence="3">The sequence shown here is derived from an EMBL/GenBank/DDBJ whole genome shotgun (WGS) entry which is preliminary data.</text>
</comment>
<proteinExistence type="predicted"/>
<gene>
    <name evidence="3" type="ORF">DW028_11895</name>
</gene>
<organism evidence="3 4">
    <name type="scientific">Agathobacter rectalis</name>
    <dbReference type="NCBI Taxonomy" id="39491"/>
    <lineage>
        <taxon>Bacteria</taxon>
        <taxon>Bacillati</taxon>
        <taxon>Bacillota</taxon>
        <taxon>Clostridia</taxon>
        <taxon>Lachnospirales</taxon>
        <taxon>Lachnospiraceae</taxon>
        <taxon>Agathobacter</taxon>
    </lineage>
</organism>
<dbReference type="PANTHER" id="PTHR36834">
    <property type="entry name" value="MEMBRANE PROTEIN-RELATED"/>
    <property type="match status" value="1"/>
</dbReference>
<protein>
    <submittedName>
        <fullName evidence="3">VanZ family protein</fullName>
    </submittedName>
</protein>